<comment type="caution">
    <text evidence="5">The sequence shown here is derived from an EMBL/GenBank/DDBJ whole genome shotgun (WGS) entry which is preliminary data.</text>
</comment>
<evidence type="ECO:0000313" key="5">
    <source>
        <dbReference type="EMBL" id="KAE9151159.1"/>
    </source>
</evidence>
<dbReference type="PANTHER" id="PTHR40866">
    <property type="entry name" value="BED-TYPE DOMAIN-CONTAINING PROTEIN"/>
    <property type="match status" value="1"/>
</dbReference>
<sequence>MRKLRTLTLEKVLKDICEVTSVSKRLKTADLTLLNAWVLFRGLLEIRPSFGRYFPKDADITQSVVFDAAVAKVLDSKSASLTDNEAAVLFRCSPVSVTERTLKPRKVVTQAPSYVLLEAISPIYNG</sequence>
<dbReference type="EMBL" id="QXGE01000165">
    <property type="protein sequence ID" value="KAE9321872.1"/>
    <property type="molecule type" value="Genomic_DNA"/>
</dbReference>
<dbReference type="Proteomes" id="UP000476176">
    <property type="component" value="Unassembled WGS sequence"/>
</dbReference>
<keyword evidence="11" id="KW-1185">Reference proteome</keyword>
<evidence type="ECO:0000313" key="6">
    <source>
        <dbReference type="EMBL" id="KAE9229215.1"/>
    </source>
</evidence>
<evidence type="ECO:0000313" key="8">
    <source>
        <dbReference type="EMBL" id="KAE9250663.1"/>
    </source>
</evidence>
<evidence type="ECO:0000313" key="2">
    <source>
        <dbReference type="EMBL" id="KAE9019435.1"/>
    </source>
</evidence>
<protein>
    <submittedName>
        <fullName evidence="5">Uncharacterized protein</fullName>
    </submittedName>
</protein>
<evidence type="ECO:0000313" key="10">
    <source>
        <dbReference type="Proteomes" id="UP000429523"/>
    </source>
</evidence>
<dbReference type="Proteomes" id="UP000437068">
    <property type="component" value="Unassembled WGS sequence"/>
</dbReference>
<dbReference type="EMBL" id="QXFX01000169">
    <property type="protein sequence ID" value="KAE9127790.1"/>
    <property type="molecule type" value="Genomic_DNA"/>
</dbReference>
<evidence type="ECO:0000313" key="7">
    <source>
        <dbReference type="EMBL" id="KAE9247005.1"/>
    </source>
</evidence>
<dbReference type="EMBL" id="QXGB01000123">
    <property type="protein sequence ID" value="KAE9229215.1"/>
    <property type="molecule type" value="Genomic_DNA"/>
</dbReference>
<evidence type="ECO:0000313" key="11">
    <source>
        <dbReference type="Proteomes" id="UP000433483"/>
    </source>
</evidence>
<evidence type="ECO:0000313" key="18">
    <source>
        <dbReference type="Proteomes" id="UP000488956"/>
    </source>
</evidence>
<dbReference type="Proteomes" id="UP000429523">
    <property type="component" value="Unassembled WGS sequence"/>
</dbReference>
<organism evidence="5 14">
    <name type="scientific">Phytophthora fragariae</name>
    <dbReference type="NCBI Taxonomy" id="53985"/>
    <lineage>
        <taxon>Eukaryota</taxon>
        <taxon>Sar</taxon>
        <taxon>Stramenopiles</taxon>
        <taxon>Oomycota</taxon>
        <taxon>Peronosporomycetes</taxon>
        <taxon>Peronosporales</taxon>
        <taxon>Peronosporaceae</taxon>
        <taxon>Phytophthora</taxon>
    </lineage>
</organism>
<name>A0A6A3UW88_9STRA</name>
<dbReference type="AlphaFoldDB" id="A0A6A3UW88"/>
<dbReference type="PANTHER" id="PTHR40866:SF1">
    <property type="entry name" value="BED-TYPE DOMAIN-CONTAINING PROTEIN"/>
    <property type="match status" value="1"/>
</dbReference>
<dbReference type="EMBL" id="QXGD01000146">
    <property type="protein sequence ID" value="KAE9250663.1"/>
    <property type="molecule type" value="Genomic_DNA"/>
</dbReference>
<proteinExistence type="predicted"/>
<dbReference type="EMBL" id="QXFZ01000188">
    <property type="protein sequence ID" value="KAE9128051.1"/>
    <property type="molecule type" value="Genomic_DNA"/>
</dbReference>
<dbReference type="EMBL" id="QXGC01000158">
    <property type="protein sequence ID" value="KAE9247005.1"/>
    <property type="molecule type" value="Genomic_DNA"/>
</dbReference>
<evidence type="ECO:0000313" key="15">
    <source>
        <dbReference type="Proteomes" id="UP000441208"/>
    </source>
</evidence>
<reference evidence="10 11" key="1">
    <citation type="submission" date="2018-08" db="EMBL/GenBank/DDBJ databases">
        <title>Genomic investigation of the strawberry pathogen Phytophthora fragariae indicates pathogenicity is determined by transcriptional variation in three key races.</title>
        <authorList>
            <person name="Adams T.M."/>
            <person name="Armitage A.D."/>
            <person name="Sobczyk M.K."/>
            <person name="Bates H.J."/>
            <person name="Dunwell J.M."/>
            <person name="Nellist C.F."/>
            <person name="Harrison R.J."/>
        </authorList>
    </citation>
    <scope>NUCLEOTIDE SEQUENCE [LARGE SCALE GENOMIC DNA]</scope>
    <source>
        <strain evidence="9 12">A4</strain>
        <strain evidence="8 13">BC-1</strain>
        <strain evidence="7 17">BC-23</strain>
        <strain evidence="6 11">NOV-27</strain>
        <strain evidence="5 14">NOV-5</strain>
        <strain evidence="4 15">NOV-71</strain>
        <strain evidence="1 10">NOV-9</strain>
        <strain evidence="3 18">ONT-3</strain>
        <strain evidence="2 16">SCRP245</strain>
    </source>
</reference>
<evidence type="ECO:0000313" key="13">
    <source>
        <dbReference type="Proteomes" id="UP000440367"/>
    </source>
</evidence>
<dbReference type="EMBL" id="QXFW01000236">
    <property type="protein sequence ID" value="KAE9019435.1"/>
    <property type="molecule type" value="Genomic_DNA"/>
</dbReference>
<dbReference type="Proteomes" id="UP000440367">
    <property type="component" value="Unassembled WGS sequence"/>
</dbReference>
<dbReference type="Proteomes" id="UP000488956">
    <property type="component" value="Unassembled WGS sequence"/>
</dbReference>
<accession>A0A6A3UW88</accession>
<dbReference type="Proteomes" id="UP000440732">
    <property type="component" value="Unassembled WGS sequence"/>
</dbReference>
<evidence type="ECO:0000313" key="16">
    <source>
        <dbReference type="Proteomes" id="UP000460718"/>
    </source>
</evidence>
<evidence type="ECO:0000313" key="17">
    <source>
        <dbReference type="Proteomes" id="UP000476176"/>
    </source>
</evidence>
<gene>
    <name evidence="9" type="ORF">PF001_g4691</name>
    <name evidence="8" type="ORF">PF002_g4655</name>
    <name evidence="7" type="ORF">PF004_g4524</name>
    <name evidence="6" type="ORF">PF005_g3979</name>
    <name evidence="5" type="ORF">PF006_g4521</name>
    <name evidence="4" type="ORF">PF007_g5390</name>
    <name evidence="1" type="ORF">PF009_g5877</name>
    <name evidence="3" type="ORF">PF010_g4748</name>
    <name evidence="2" type="ORF">PF011_g5828</name>
</gene>
<evidence type="ECO:0000313" key="14">
    <source>
        <dbReference type="Proteomes" id="UP000440732"/>
    </source>
</evidence>
<dbReference type="Proteomes" id="UP000441208">
    <property type="component" value="Unassembled WGS sequence"/>
</dbReference>
<evidence type="ECO:0000313" key="9">
    <source>
        <dbReference type="EMBL" id="KAE9321872.1"/>
    </source>
</evidence>
<evidence type="ECO:0000313" key="1">
    <source>
        <dbReference type="EMBL" id="KAE8944441.1"/>
    </source>
</evidence>
<dbReference type="Proteomes" id="UP000460718">
    <property type="component" value="Unassembled WGS sequence"/>
</dbReference>
<evidence type="ECO:0000313" key="12">
    <source>
        <dbReference type="Proteomes" id="UP000437068"/>
    </source>
</evidence>
<dbReference type="EMBL" id="QXGA01000159">
    <property type="protein sequence ID" value="KAE9151159.1"/>
    <property type="molecule type" value="Genomic_DNA"/>
</dbReference>
<dbReference type="Proteomes" id="UP000433483">
    <property type="component" value="Unassembled WGS sequence"/>
</dbReference>
<evidence type="ECO:0000313" key="3">
    <source>
        <dbReference type="EMBL" id="KAE9127790.1"/>
    </source>
</evidence>
<evidence type="ECO:0000313" key="4">
    <source>
        <dbReference type="EMBL" id="KAE9128051.1"/>
    </source>
</evidence>
<dbReference type="EMBL" id="QXGF01000204">
    <property type="protein sequence ID" value="KAE8944441.1"/>
    <property type="molecule type" value="Genomic_DNA"/>
</dbReference>